<organism evidence="2 3">
    <name type="scientific">Lingula anatina</name>
    <name type="common">Brachiopod</name>
    <name type="synonym">Lingula unguis</name>
    <dbReference type="NCBI Taxonomy" id="7574"/>
    <lineage>
        <taxon>Eukaryota</taxon>
        <taxon>Metazoa</taxon>
        <taxon>Spiralia</taxon>
        <taxon>Lophotrochozoa</taxon>
        <taxon>Brachiopoda</taxon>
        <taxon>Linguliformea</taxon>
        <taxon>Lingulata</taxon>
        <taxon>Lingulida</taxon>
        <taxon>Linguloidea</taxon>
        <taxon>Lingulidae</taxon>
        <taxon>Lingula</taxon>
    </lineage>
</organism>
<dbReference type="AlphaFoldDB" id="A0A1S3INR4"/>
<gene>
    <name evidence="3" type="primary">LOC106166030</name>
</gene>
<dbReference type="Proteomes" id="UP000085678">
    <property type="component" value="Unplaced"/>
</dbReference>
<evidence type="ECO:0000313" key="3">
    <source>
        <dbReference type="RefSeq" id="XP_013399885.1"/>
    </source>
</evidence>
<feature type="signal peptide" evidence="1">
    <location>
        <begin position="1"/>
        <end position="26"/>
    </location>
</feature>
<evidence type="ECO:0000313" key="2">
    <source>
        <dbReference type="Proteomes" id="UP000085678"/>
    </source>
</evidence>
<evidence type="ECO:0000256" key="1">
    <source>
        <dbReference type="SAM" id="SignalP"/>
    </source>
</evidence>
<keyword evidence="1" id="KW-0732">Signal</keyword>
<dbReference type="KEGG" id="lak:106166030"/>
<protein>
    <submittedName>
        <fullName evidence="3">Uncharacterized protein LOC106166030</fullName>
    </submittedName>
</protein>
<sequence length="116" mass="13152">MDYKMNMSAVRLIAVILALACHLCDAKSLYLYKRGDMSMYNNEAMGICTWCGEAYGLGSECLQSFKTYRRCFTAATERRKRSSGVEPPSDDDISLPVRYIQEVLSRSALDNTNTIW</sequence>
<name>A0A1S3INR4_LINAN</name>
<keyword evidence="2" id="KW-1185">Reference proteome</keyword>
<dbReference type="GeneID" id="106166030"/>
<dbReference type="RefSeq" id="XP_013399885.1">
    <property type="nucleotide sequence ID" value="XM_013544431.1"/>
</dbReference>
<reference evidence="3" key="1">
    <citation type="submission" date="2025-08" db="UniProtKB">
        <authorList>
            <consortium name="RefSeq"/>
        </authorList>
    </citation>
    <scope>IDENTIFICATION</scope>
    <source>
        <tissue evidence="3">Gonads</tissue>
    </source>
</reference>
<proteinExistence type="predicted"/>
<dbReference type="InParanoid" id="A0A1S3INR4"/>
<feature type="chain" id="PRO_5010168133" evidence="1">
    <location>
        <begin position="27"/>
        <end position="116"/>
    </location>
</feature>
<accession>A0A1S3INR4</accession>